<dbReference type="SUPFAM" id="SSF54631">
    <property type="entry name" value="CBS-domain pair"/>
    <property type="match status" value="1"/>
</dbReference>
<keyword evidence="4 9" id="KW-1133">Transmembrane helix</keyword>
<dbReference type="PRINTS" id="PR00762">
    <property type="entry name" value="CLCHANNEL"/>
</dbReference>
<dbReference type="InterPro" id="IPR046342">
    <property type="entry name" value="CBS_dom_sf"/>
</dbReference>
<dbReference type="InterPro" id="IPR014743">
    <property type="entry name" value="Cl-channel_core"/>
</dbReference>
<dbReference type="InterPro" id="IPR001807">
    <property type="entry name" value="ClC"/>
</dbReference>
<dbReference type="EMBL" id="ML979133">
    <property type="protein sequence ID" value="KAF1919982.1"/>
    <property type="molecule type" value="Genomic_DNA"/>
</dbReference>
<keyword evidence="6 9" id="KW-0472">Membrane</keyword>
<evidence type="ECO:0000256" key="3">
    <source>
        <dbReference type="ARBA" id="ARBA00022692"/>
    </source>
</evidence>
<dbReference type="OrthoDB" id="44789at2759"/>
<dbReference type="GO" id="GO:0005769">
    <property type="term" value="C:early endosome"/>
    <property type="evidence" value="ECO:0007669"/>
    <property type="project" value="TreeGrafter"/>
</dbReference>
<feature type="transmembrane region" description="Helical" evidence="9">
    <location>
        <begin position="181"/>
        <end position="199"/>
    </location>
</feature>
<dbReference type="PANTHER" id="PTHR45711:SF9">
    <property type="entry name" value="ANION_PROTON EXCHANGE TRANSPORTER GEF1"/>
    <property type="match status" value="1"/>
</dbReference>
<feature type="region of interest" description="Disordered" evidence="10">
    <location>
        <begin position="808"/>
        <end position="846"/>
    </location>
</feature>
<keyword evidence="5 9" id="KW-0406">Ion transport</keyword>
<feature type="transmembrane region" description="Helical" evidence="9">
    <location>
        <begin position="220"/>
        <end position="243"/>
    </location>
</feature>
<dbReference type="GO" id="GO:0006879">
    <property type="term" value="P:intracellular iron ion homeostasis"/>
    <property type="evidence" value="ECO:0007669"/>
    <property type="project" value="TreeGrafter"/>
</dbReference>
<feature type="transmembrane region" description="Helical" evidence="9">
    <location>
        <begin position="319"/>
        <end position="339"/>
    </location>
</feature>
<dbReference type="Proteomes" id="UP000800096">
    <property type="component" value="Unassembled WGS sequence"/>
</dbReference>
<feature type="compositionally biased region" description="Polar residues" evidence="10">
    <location>
        <begin position="1"/>
        <end position="17"/>
    </location>
</feature>
<feature type="compositionally biased region" description="Polar residues" evidence="10">
    <location>
        <begin position="688"/>
        <end position="698"/>
    </location>
</feature>
<dbReference type="InterPro" id="IPR000644">
    <property type="entry name" value="CBS_dom"/>
</dbReference>
<feature type="transmembrane region" description="Helical" evidence="9">
    <location>
        <begin position="448"/>
        <end position="469"/>
    </location>
</feature>
<feature type="compositionally biased region" description="Basic and acidic residues" evidence="10">
    <location>
        <begin position="808"/>
        <end position="832"/>
    </location>
</feature>
<dbReference type="CDD" id="cd03684">
    <property type="entry name" value="ClC_3_like"/>
    <property type="match status" value="1"/>
</dbReference>
<feature type="compositionally biased region" description="Low complexity" evidence="10">
    <location>
        <begin position="18"/>
        <end position="28"/>
    </location>
</feature>
<evidence type="ECO:0000256" key="10">
    <source>
        <dbReference type="SAM" id="MobiDB-lite"/>
    </source>
</evidence>
<accession>A0A6A5QX24</accession>
<feature type="transmembrane region" description="Helical" evidence="9">
    <location>
        <begin position="524"/>
        <end position="547"/>
    </location>
</feature>
<feature type="transmembrane region" description="Helical" evidence="9">
    <location>
        <begin position="360"/>
        <end position="380"/>
    </location>
</feature>
<feature type="transmembrane region" description="Helical" evidence="9">
    <location>
        <begin position="553"/>
        <end position="570"/>
    </location>
</feature>
<reference evidence="12" key="1">
    <citation type="journal article" date="2020" name="Stud. Mycol.">
        <title>101 Dothideomycetes genomes: a test case for predicting lifestyles and emergence of pathogens.</title>
        <authorList>
            <person name="Haridas S."/>
            <person name="Albert R."/>
            <person name="Binder M."/>
            <person name="Bloem J."/>
            <person name="Labutti K."/>
            <person name="Salamov A."/>
            <person name="Andreopoulos B."/>
            <person name="Baker S."/>
            <person name="Barry K."/>
            <person name="Bills G."/>
            <person name="Bluhm B."/>
            <person name="Cannon C."/>
            <person name="Castanera R."/>
            <person name="Culley D."/>
            <person name="Daum C."/>
            <person name="Ezra D."/>
            <person name="Gonzalez J."/>
            <person name="Henrissat B."/>
            <person name="Kuo A."/>
            <person name="Liang C."/>
            <person name="Lipzen A."/>
            <person name="Lutzoni F."/>
            <person name="Magnuson J."/>
            <person name="Mondo S."/>
            <person name="Nolan M."/>
            <person name="Ohm R."/>
            <person name="Pangilinan J."/>
            <person name="Park H.-J."/>
            <person name="Ramirez L."/>
            <person name="Alfaro M."/>
            <person name="Sun H."/>
            <person name="Tritt A."/>
            <person name="Yoshinaga Y."/>
            <person name="Zwiers L.-H."/>
            <person name="Turgeon B."/>
            <person name="Goodwin S."/>
            <person name="Spatafora J."/>
            <person name="Crous P."/>
            <person name="Grigoriev I."/>
        </authorList>
    </citation>
    <scope>NUCLEOTIDE SEQUENCE</scope>
    <source>
        <strain evidence="12">HMLAC05119</strain>
    </source>
</reference>
<dbReference type="Gene3D" id="3.10.580.10">
    <property type="entry name" value="CBS-domain"/>
    <property type="match status" value="1"/>
</dbReference>
<comment type="similarity">
    <text evidence="9">Belongs to the chloride channel (TC 2.A.49) family.</text>
</comment>
<dbReference type="CDD" id="cd04591">
    <property type="entry name" value="CBS_pair_voltage-gated_CLC_euk_bac"/>
    <property type="match status" value="1"/>
</dbReference>
<evidence type="ECO:0000256" key="4">
    <source>
        <dbReference type="ARBA" id="ARBA00022989"/>
    </source>
</evidence>
<keyword evidence="7 9" id="KW-0868">Chloride</keyword>
<feature type="transmembrane region" description="Helical" evidence="9">
    <location>
        <begin position="400"/>
        <end position="417"/>
    </location>
</feature>
<dbReference type="Pfam" id="PF00654">
    <property type="entry name" value="Voltage_CLC"/>
    <property type="match status" value="1"/>
</dbReference>
<proteinExistence type="inferred from homology"/>
<feature type="domain" description="CBS" evidence="11">
    <location>
        <begin position="711"/>
        <end position="769"/>
    </location>
</feature>
<keyword evidence="13" id="KW-1185">Reference proteome</keyword>
<feature type="region of interest" description="Disordered" evidence="10">
    <location>
        <begin position="1"/>
        <end position="44"/>
    </location>
</feature>
<feature type="transmembrane region" description="Helical" evidence="9">
    <location>
        <begin position="475"/>
        <end position="496"/>
    </location>
</feature>
<sequence length="846" mass="92953">MNRTSSSHSRTRPNGPQRSSRSTSFTPSLRRRRTSLASSLDPEAANTTHTDHVIVEEIASIKRYEDFSTIDWVQDAAREALRRKARRNKRALGTRDNSAWRSKISEAYDAGQAWIVVTIVGAAIGLNAAVLNIVTEWLADIKLGYCTTAFYLNESFCCWGAETSTCPEWRRWGGAFWPVNYVLYILFAALFSFTAARLVKSFAPYAAGSGISEMKCIIAGFVMQGFLGATTLFIKSIGLPLAIASGLSVGKEGPSVHYAVCTGNVISRFFDKYRRNAAKTREILSASAAAGVGVAFGSPIGGVLFSLEEMSNYFPLKTLWRSYFCALVATAVLAAMNPFRTGQLVMFEVKYDRGWHFFEILFYLLIGAFGGLYGAFVIKWNLKMQVFRKKYLSNYPITEAVTLAVLTAIICYPNMFLRIDMTESMEILFQECKEGKDYDRLCDGDQRWHMIGSLAMATVIRTLLVIISFGCKVPAGIFVPSMAVGAAFGRMVGIFVQHTHESFPNSAFFNACGPDGPCITPGTYAFLGAAAALSGIMHISISVVVIMFEITGALTYILPTMIVVGVTKAVSERFGHGGIADRMIYLNGYPFLDSKEDHTFGVPVSQCMSSHVVALQATGMQLKHIERLTTENQYQGYPIVESFGNKTLVGYIGRTELKYAIEKAKSDGAPNHAKCSFTTPSSEDRGSAPSTTFDTMPATSSTSNLNFNRYIDDTPLSVHPRLPLETVMELFKKMGPRVVLIEYRGRLTGLVTVKDCLKYQFKVEAGHAGGGNSGDEAGMERVFGVLKRVAGWVGLVRGKAGEVRLESPVERREGMEGREREVFAADDERGGDGDDDGGMELEDRAR</sequence>
<dbReference type="Pfam" id="PF00571">
    <property type="entry name" value="CBS"/>
    <property type="match status" value="1"/>
</dbReference>
<protein>
    <recommendedName>
        <fullName evidence="9">Chloride channel protein</fullName>
    </recommendedName>
</protein>
<feature type="transmembrane region" description="Helical" evidence="9">
    <location>
        <begin position="283"/>
        <end position="307"/>
    </location>
</feature>
<evidence type="ECO:0000256" key="7">
    <source>
        <dbReference type="ARBA" id="ARBA00023214"/>
    </source>
</evidence>
<name>A0A6A5QX24_AMPQU</name>
<dbReference type="GO" id="GO:0005783">
    <property type="term" value="C:endoplasmic reticulum"/>
    <property type="evidence" value="ECO:0007669"/>
    <property type="project" value="TreeGrafter"/>
</dbReference>
<evidence type="ECO:0000256" key="6">
    <source>
        <dbReference type="ARBA" id="ARBA00023136"/>
    </source>
</evidence>
<dbReference type="GO" id="GO:0005886">
    <property type="term" value="C:plasma membrane"/>
    <property type="evidence" value="ECO:0007669"/>
    <property type="project" value="TreeGrafter"/>
</dbReference>
<dbReference type="GO" id="GO:0000324">
    <property type="term" value="C:fungal-type vacuole"/>
    <property type="evidence" value="ECO:0007669"/>
    <property type="project" value="TreeGrafter"/>
</dbReference>
<keyword evidence="2 9" id="KW-0813">Transport</keyword>
<gene>
    <name evidence="12" type="ORF">BDU57DRAFT_546526</name>
</gene>
<evidence type="ECO:0000313" key="12">
    <source>
        <dbReference type="EMBL" id="KAF1919982.1"/>
    </source>
</evidence>
<evidence type="ECO:0000256" key="5">
    <source>
        <dbReference type="ARBA" id="ARBA00023065"/>
    </source>
</evidence>
<dbReference type="FunFam" id="1.10.3080.10:FF:000011">
    <property type="entry name" value="Chloride channel protein"/>
    <property type="match status" value="1"/>
</dbReference>
<comment type="subcellular location">
    <subcellularLocation>
        <location evidence="1 9">Membrane</location>
        <topology evidence="1 9">Multi-pass membrane protein</topology>
    </subcellularLocation>
</comment>
<dbReference type="Gene3D" id="1.10.3080.10">
    <property type="entry name" value="Clc chloride channel"/>
    <property type="match status" value="1"/>
</dbReference>
<organism evidence="12 13">
    <name type="scientific">Ampelomyces quisqualis</name>
    <name type="common">Powdery mildew agent</name>
    <dbReference type="NCBI Taxonomy" id="50730"/>
    <lineage>
        <taxon>Eukaryota</taxon>
        <taxon>Fungi</taxon>
        <taxon>Dikarya</taxon>
        <taxon>Ascomycota</taxon>
        <taxon>Pezizomycotina</taxon>
        <taxon>Dothideomycetes</taxon>
        <taxon>Pleosporomycetidae</taxon>
        <taxon>Pleosporales</taxon>
        <taxon>Pleosporineae</taxon>
        <taxon>Phaeosphaeriaceae</taxon>
        <taxon>Ampelomyces</taxon>
    </lineage>
</organism>
<dbReference type="PANTHER" id="PTHR45711">
    <property type="entry name" value="CHLORIDE CHANNEL PROTEIN"/>
    <property type="match status" value="1"/>
</dbReference>
<dbReference type="GO" id="GO:0005247">
    <property type="term" value="F:voltage-gated chloride channel activity"/>
    <property type="evidence" value="ECO:0007669"/>
    <property type="project" value="TreeGrafter"/>
</dbReference>
<dbReference type="GO" id="GO:0006878">
    <property type="term" value="P:intracellular copper ion homeostasis"/>
    <property type="evidence" value="ECO:0007669"/>
    <property type="project" value="TreeGrafter"/>
</dbReference>
<dbReference type="SUPFAM" id="SSF81340">
    <property type="entry name" value="Clc chloride channel"/>
    <property type="match status" value="1"/>
</dbReference>
<evidence type="ECO:0000313" key="13">
    <source>
        <dbReference type="Proteomes" id="UP000800096"/>
    </source>
</evidence>
<evidence type="ECO:0000259" key="11">
    <source>
        <dbReference type="PROSITE" id="PS51371"/>
    </source>
</evidence>
<dbReference type="PROSITE" id="PS51371">
    <property type="entry name" value="CBS"/>
    <property type="match status" value="1"/>
</dbReference>
<evidence type="ECO:0000256" key="8">
    <source>
        <dbReference type="PROSITE-ProRule" id="PRU00703"/>
    </source>
</evidence>
<keyword evidence="3 9" id="KW-0812">Transmembrane</keyword>
<evidence type="ECO:0000256" key="1">
    <source>
        <dbReference type="ARBA" id="ARBA00004141"/>
    </source>
</evidence>
<feature type="region of interest" description="Disordered" evidence="10">
    <location>
        <begin position="668"/>
        <end position="698"/>
    </location>
</feature>
<keyword evidence="8" id="KW-0129">CBS domain</keyword>
<dbReference type="GO" id="GO:0005794">
    <property type="term" value="C:Golgi apparatus"/>
    <property type="evidence" value="ECO:0007669"/>
    <property type="project" value="TreeGrafter"/>
</dbReference>
<evidence type="ECO:0000256" key="9">
    <source>
        <dbReference type="RuleBase" id="RU361221"/>
    </source>
</evidence>
<evidence type="ECO:0000256" key="2">
    <source>
        <dbReference type="ARBA" id="ARBA00022448"/>
    </source>
</evidence>
<dbReference type="AlphaFoldDB" id="A0A6A5QX24"/>
<feature type="transmembrane region" description="Helical" evidence="9">
    <location>
        <begin position="113"/>
        <end position="134"/>
    </location>
</feature>